<dbReference type="AlphaFoldDB" id="A0A507DXU0"/>
<gene>
    <name evidence="1" type="ORF">PhCBS80983_g05109</name>
</gene>
<evidence type="ECO:0008006" key="3">
    <source>
        <dbReference type="Google" id="ProtNLM"/>
    </source>
</evidence>
<proteinExistence type="predicted"/>
<reference evidence="1 2" key="1">
    <citation type="journal article" date="2019" name="Sci. Rep.">
        <title>Comparative genomics of chytrid fungi reveal insights into the obligate biotrophic and pathogenic lifestyle of Synchytrium endobioticum.</title>
        <authorList>
            <person name="van de Vossenberg B.T.L.H."/>
            <person name="Warris S."/>
            <person name="Nguyen H.D.T."/>
            <person name="van Gent-Pelzer M.P.E."/>
            <person name="Joly D.L."/>
            <person name="van de Geest H.C."/>
            <person name="Bonants P.J.M."/>
            <person name="Smith D.S."/>
            <person name="Levesque C.A."/>
            <person name="van der Lee T.A.J."/>
        </authorList>
    </citation>
    <scope>NUCLEOTIDE SEQUENCE [LARGE SCALE GENOMIC DNA]</scope>
    <source>
        <strain evidence="1 2">CBS 809.83</strain>
    </source>
</reference>
<evidence type="ECO:0000313" key="1">
    <source>
        <dbReference type="EMBL" id="TPX55690.1"/>
    </source>
</evidence>
<dbReference type="InterPro" id="IPR014980">
    <property type="entry name" value="DOPA_dioxygen"/>
</dbReference>
<dbReference type="Proteomes" id="UP000318582">
    <property type="component" value="Unassembled WGS sequence"/>
</dbReference>
<name>A0A507DXU0_9FUNG</name>
<dbReference type="PANTHER" id="PTHR36423:SF2">
    <property type="entry name" value="AFR070WP"/>
    <property type="match status" value="1"/>
</dbReference>
<dbReference type="Gene3D" id="3.30.70.1240">
    <property type="entry name" value="DOPA-like domains"/>
    <property type="match status" value="1"/>
</dbReference>
<keyword evidence="2" id="KW-1185">Reference proteome</keyword>
<dbReference type="EMBL" id="QEAQ01000099">
    <property type="protein sequence ID" value="TPX55690.1"/>
    <property type="molecule type" value="Genomic_DNA"/>
</dbReference>
<sequence length="143" mass="16663">MTVNAQEDIKEWHFHVYFMQDNVESKAKALELHAELERKTKSGDFVAVPLKTINFVPRGPHLIGSFETWVPIEYFATLYQWFLLNRQGLSILVHPLTREEVRDHSERAVWMGTPLPLDLSKLTTFLDKVPAQYPEYKLGYSKS</sequence>
<organism evidence="1 2">
    <name type="scientific">Powellomyces hirtus</name>
    <dbReference type="NCBI Taxonomy" id="109895"/>
    <lineage>
        <taxon>Eukaryota</taxon>
        <taxon>Fungi</taxon>
        <taxon>Fungi incertae sedis</taxon>
        <taxon>Chytridiomycota</taxon>
        <taxon>Chytridiomycota incertae sedis</taxon>
        <taxon>Chytridiomycetes</taxon>
        <taxon>Spizellomycetales</taxon>
        <taxon>Powellomycetaceae</taxon>
        <taxon>Powellomyces</taxon>
    </lineage>
</organism>
<evidence type="ECO:0000313" key="2">
    <source>
        <dbReference type="Proteomes" id="UP000318582"/>
    </source>
</evidence>
<dbReference type="InterPro" id="IPR023389">
    <property type="entry name" value="DOPA-like_sf"/>
</dbReference>
<protein>
    <recommendedName>
        <fullName evidence="3">DOPA 4,5-dioxygenase</fullName>
    </recommendedName>
</protein>
<dbReference type="SUPFAM" id="SSF143410">
    <property type="entry name" value="DOPA-like"/>
    <property type="match status" value="1"/>
</dbReference>
<comment type="caution">
    <text evidence="1">The sequence shown here is derived from an EMBL/GenBank/DDBJ whole genome shotgun (WGS) entry which is preliminary data.</text>
</comment>
<dbReference type="Pfam" id="PF08883">
    <property type="entry name" value="DOPA_dioxygen"/>
    <property type="match status" value="1"/>
</dbReference>
<dbReference type="PANTHER" id="PTHR36423">
    <property type="entry name" value="AFR070WP"/>
    <property type="match status" value="1"/>
</dbReference>
<accession>A0A507DXU0</accession>